<keyword evidence="1" id="KW-0812">Transmembrane</keyword>
<evidence type="ECO:0000256" key="1">
    <source>
        <dbReference type="SAM" id="Phobius"/>
    </source>
</evidence>
<dbReference type="RefSeq" id="WP_093503796.1">
    <property type="nucleotide sequence ID" value="NZ_BSSG01000003.1"/>
</dbReference>
<sequence length="244" mass="26852">MKNFERDNSLDLLKWIALITMIIDHSWYILPVELQETFRWMRTIGRLAFPLFCLAIAANVYRQPTGYSGGLKYLGGILLFALISQQPYSRFFESNYLNILFTLGLGLVITQAIHHRTPSLITAGVVALAVAAAYRPILSYGLAGVLLPAVLLAALQARVIETKIVTWSTAALIAVLANTGAGIMLLPDLPARALASISAAALAPLLGLALLQFRVRSIRPVSTWMYPLYPIHMLLFSSLSLTWI</sequence>
<feature type="transmembrane region" description="Helical" evidence="1">
    <location>
        <begin position="120"/>
        <end position="152"/>
    </location>
</feature>
<dbReference type="Pfam" id="PF05857">
    <property type="entry name" value="TraX"/>
    <property type="match status" value="1"/>
</dbReference>
<feature type="transmembrane region" description="Helical" evidence="1">
    <location>
        <begin position="12"/>
        <end position="31"/>
    </location>
</feature>
<dbReference type="Proteomes" id="UP000243950">
    <property type="component" value="Unassembled WGS sequence"/>
</dbReference>
<name>A0A1I1VC54_PSEOC</name>
<keyword evidence="1" id="KW-1133">Transmembrane helix</keyword>
<keyword evidence="3" id="KW-1185">Reference proteome</keyword>
<gene>
    <name evidence="2" type="ORF">SAMN05216372_104167</name>
</gene>
<dbReference type="InterPro" id="IPR008875">
    <property type="entry name" value="TraX"/>
</dbReference>
<feature type="transmembrane region" description="Helical" evidence="1">
    <location>
        <begin position="67"/>
        <end position="84"/>
    </location>
</feature>
<organism evidence="2 3">
    <name type="scientific">Pseudomonas straminea</name>
    <dbReference type="NCBI Taxonomy" id="47882"/>
    <lineage>
        <taxon>Bacteria</taxon>
        <taxon>Pseudomonadati</taxon>
        <taxon>Pseudomonadota</taxon>
        <taxon>Gammaproteobacteria</taxon>
        <taxon>Pseudomonadales</taxon>
        <taxon>Pseudomonadaceae</taxon>
        <taxon>Phytopseudomonas</taxon>
    </lineage>
</organism>
<proteinExistence type="predicted"/>
<feature type="transmembrane region" description="Helical" evidence="1">
    <location>
        <begin position="164"/>
        <end position="187"/>
    </location>
</feature>
<dbReference type="EMBL" id="FOMO01000004">
    <property type="protein sequence ID" value="SFD79568.1"/>
    <property type="molecule type" value="Genomic_DNA"/>
</dbReference>
<feature type="transmembrane region" description="Helical" evidence="1">
    <location>
        <begin position="193"/>
        <end position="211"/>
    </location>
</feature>
<reference evidence="3" key="1">
    <citation type="submission" date="2016-10" db="EMBL/GenBank/DDBJ databases">
        <authorList>
            <person name="Varghese N."/>
            <person name="Submissions S."/>
        </authorList>
    </citation>
    <scope>NUCLEOTIDE SEQUENCE [LARGE SCALE GENOMIC DNA]</scope>
    <source>
        <strain evidence="3">JCM 2783</strain>
    </source>
</reference>
<feature type="transmembrane region" description="Helical" evidence="1">
    <location>
        <begin position="43"/>
        <end position="61"/>
    </location>
</feature>
<evidence type="ECO:0000313" key="2">
    <source>
        <dbReference type="EMBL" id="SFD79568.1"/>
    </source>
</evidence>
<keyword evidence="1" id="KW-0472">Membrane</keyword>
<evidence type="ECO:0000313" key="3">
    <source>
        <dbReference type="Proteomes" id="UP000243950"/>
    </source>
</evidence>
<accession>A0A1I1VC54</accession>
<dbReference type="AlphaFoldDB" id="A0A1I1VC54"/>
<feature type="transmembrane region" description="Helical" evidence="1">
    <location>
        <begin position="223"/>
        <end position="243"/>
    </location>
</feature>
<feature type="transmembrane region" description="Helical" evidence="1">
    <location>
        <begin position="96"/>
        <end position="114"/>
    </location>
</feature>
<protein>
    <submittedName>
        <fullName evidence="2">TraX protein</fullName>
    </submittedName>
</protein>